<dbReference type="PANTHER" id="PTHR45639">
    <property type="entry name" value="HSC70CB, ISOFORM G-RELATED"/>
    <property type="match status" value="1"/>
</dbReference>
<dbReference type="Proteomes" id="UP000267096">
    <property type="component" value="Unassembled WGS sequence"/>
</dbReference>
<dbReference type="Gene3D" id="3.30.30.30">
    <property type="match status" value="1"/>
</dbReference>
<feature type="compositionally biased region" description="Basic and acidic residues" evidence="6">
    <location>
        <begin position="924"/>
        <end position="934"/>
    </location>
</feature>
<evidence type="ECO:0000256" key="4">
    <source>
        <dbReference type="ARBA" id="ARBA00023186"/>
    </source>
</evidence>
<keyword evidence="2" id="KW-0547">Nucleotide-binding</keyword>
<dbReference type="Gene3D" id="3.30.420.40">
    <property type="match status" value="2"/>
</dbReference>
<evidence type="ECO:0000313" key="9">
    <source>
        <dbReference type="WBParaSite" id="ASIM_0001067801-mRNA-1"/>
    </source>
</evidence>
<evidence type="ECO:0000313" key="7">
    <source>
        <dbReference type="EMBL" id="VDK42593.1"/>
    </source>
</evidence>
<dbReference type="GO" id="GO:0005524">
    <property type="term" value="F:ATP binding"/>
    <property type="evidence" value="ECO:0007669"/>
    <property type="project" value="UniProtKB-KW"/>
</dbReference>
<gene>
    <name evidence="7" type="ORF">ASIM_LOCUS10236</name>
</gene>
<proteinExistence type="inferred from homology"/>
<evidence type="ECO:0000256" key="6">
    <source>
        <dbReference type="SAM" id="MobiDB-lite"/>
    </source>
</evidence>
<dbReference type="InterPro" id="IPR029048">
    <property type="entry name" value="HSP70_C_sf"/>
</dbReference>
<dbReference type="WBParaSite" id="ASIM_0001067801-mRNA-1">
    <property type="protein sequence ID" value="ASIM_0001067801-mRNA-1"/>
    <property type="gene ID" value="ASIM_0001067801"/>
</dbReference>
<feature type="region of interest" description="Disordered" evidence="6">
    <location>
        <begin position="849"/>
        <end position="934"/>
    </location>
</feature>
<dbReference type="CDD" id="cd10230">
    <property type="entry name" value="ASKHA_NBD_HSP70_HYOU1"/>
    <property type="match status" value="1"/>
</dbReference>
<name>A0A0M3JRX0_ANISI</name>
<dbReference type="AlphaFoldDB" id="A0A0M3JRX0"/>
<organism evidence="9">
    <name type="scientific">Anisakis simplex</name>
    <name type="common">Herring worm</name>
    <dbReference type="NCBI Taxonomy" id="6269"/>
    <lineage>
        <taxon>Eukaryota</taxon>
        <taxon>Metazoa</taxon>
        <taxon>Ecdysozoa</taxon>
        <taxon>Nematoda</taxon>
        <taxon>Chromadorea</taxon>
        <taxon>Rhabditida</taxon>
        <taxon>Spirurina</taxon>
        <taxon>Ascaridomorpha</taxon>
        <taxon>Ascaridoidea</taxon>
        <taxon>Anisakidae</taxon>
        <taxon>Anisakis</taxon>
        <taxon>Anisakis simplex complex</taxon>
    </lineage>
</organism>
<keyword evidence="8" id="KW-1185">Reference proteome</keyword>
<dbReference type="PRINTS" id="PR00301">
    <property type="entry name" value="HEATSHOCK70"/>
</dbReference>
<keyword evidence="4" id="KW-0143">Chaperone</keyword>
<keyword evidence="3" id="KW-0067">ATP-binding</keyword>
<feature type="compositionally biased region" description="Polar residues" evidence="6">
    <location>
        <begin position="900"/>
        <end position="920"/>
    </location>
</feature>
<feature type="region of interest" description="Disordered" evidence="6">
    <location>
        <begin position="540"/>
        <end position="624"/>
    </location>
</feature>
<dbReference type="EMBL" id="UYRR01030990">
    <property type="protein sequence ID" value="VDK42593.1"/>
    <property type="molecule type" value="Genomic_DNA"/>
</dbReference>
<dbReference type="OrthoDB" id="10262720at2759"/>
<dbReference type="GO" id="GO:0034663">
    <property type="term" value="C:endoplasmic reticulum chaperone complex"/>
    <property type="evidence" value="ECO:0007669"/>
    <property type="project" value="TreeGrafter"/>
</dbReference>
<reference evidence="9" key="1">
    <citation type="submission" date="2017-02" db="UniProtKB">
        <authorList>
            <consortium name="WormBaseParasite"/>
        </authorList>
    </citation>
    <scope>IDENTIFICATION</scope>
</reference>
<feature type="compositionally biased region" description="Basic and acidic residues" evidence="6">
    <location>
        <begin position="887"/>
        <end position="899"/>
    </location>
</feature>
<evidence type="ECO:0000256" key="5">
    <source>
        <dbReference type="ARBA" id="ARBA00040503"/>
    </source>
</evidence>
<evidence type="ECO:0000256" key="2">
    <source>
        <dbReference type="ARBA" id="ARBA00022741"/>
    </source>
</evidence>
<dbReference type="Pfam" id="PF00012">
    <property type="entry name" value="HSP70"/>
    <property type="match status" value="1"/>
</dbReference>
<dbReference type="InterPro" id="IPR013126">
    <property type="entry name" value="Hsp_70_fam"/>
</dbReference>
<reference evidence="7 8" key="2">
    <citation type="submission" date="2018-11" db="EMBL/GenBank/DDBJ databases">
        <authorList>
            <consortium name="Pathogen Informatics"/>
        </authorList>
    </citation>
    <scope>NUCLEOTIDE SEQUENCE [LARGE SCALE GENOMIC DNA]</scope>
</reference>
<protein>
    <recommendedName>
        <fullName evidence="5">Hypoxia up-regulated protein 1</fullName>
    </recommendedName>
</protein>
<dbReference type="FunFam" id="3.90.640.10:FF:000004">
    <property type="entry name" value="Heat shock 70 kDa protein 4"/>
    <property type="match status" value="1"/>
</dbReference>
<dbReference type="GO" id="GO:0030968">
    <property type="term" value="P:endoplasmic reticulum unfolded protein response"/>
    <property type="evidence" value="ECO:0007669"/>
    <property type="project" value="TreeGrafter"/>
</dbReference>
<evidence type="ECO:0000256" key="3">
    <source>
        <dbReference type="ARBA" id="ARBA00022840"/>
    </source>
</evidence>
<comment type="similarity">
    <text evidence="1">Belongs to the heat shock protein 70 family.</text>
</comment>
<evidence type="ECO:0000256" key="1">
    <source>
        <dbReference type="ARBA" id="ARBA00007381"/>
    </source>
</evidence>
<dbReference type="Gene3D" id="3.90.640.10">
    <property type="entry name" value="Actin, Chain A, domain 4"/>
    <property type="match status" value="1"/>
</dbReference>
<evidence type="ECO:0000313" key="8">
    <source>
        <dbReference type="Proteomes" id="UP000267096"/>
    </source>
</evidence>
<dbReference type="Gene3D" id="1.20.1270.10">
    <property type="match status" value="1"/>
</dbReference>
<sequence>MKTRMGQMVLLLFLIGVFGVYLTDASLAALSIDFGSQYMKIALVKPGVPMEIVLNKESRRKTPNLVAFRNGERFFGDAALATSVKYPHSACGFLLDILGKKFDNQIVSLYKRRFPHLNITADEERGTVQFVIVEMLIAMVLSYARKTAEDFAEQPIRDAIITVPAYFNQAERLAMVAAAEMAGINLLQLMNAHSAAALNYGVFRIKEIKEQDQTMLIYDMGASKTTAAIVSYNLEKDKHSSEKNPRLRTLGFGFDRTLGGLEITLRLRDHLVQEFRKTIKTKKDIATNQRAMAKMLKEAERLKQVLSANADHFAQVESIHEDHDFKVRVTRAQLEDMMTDLEPRMIQPINDALKMAEMDIGQLDQVVLMGAGTRVPRVKAVLQQFLENKELGNFLNTDEAIAMGAVYESAHLSKGFKVKRFDVYDLLIFPIQVLGMYNFCLPTCHLEFGSLNVSDIEMTGIAEAVRNEMADEGTTLKKLVCEEAGNVLQGVKVRFSMDGSGIVHVEGAEVVFEKTPKEQSAFASIAGKFAGFFSSRNDDKVNEEVENKKDESKKVDDGSKENKKTEEKVSKKEEQTNDKERKKRESKDESEKTEKSTTEPPEKPAQETVNDKAKETESKKEEKPKTVKIALKLKETRLDLFGLPSERMASAKKLLSDFDEREHAKEEREAAQNNLESLVYDTADKLEQSEYQMFFTNEEQTAVSEQLKVVRTWLEDEADFKTTTEEFESKRKSITDLLKPIKSRMKEHKVERPIVVSELLSLFNHTELFLKMSENLTAANVFSEVEITTLNKAFNETKIWWNEKNATQLKLKPNEQPAYTVQEVVEKMRNLDREVKYLLNKMKFAKPKTETVVEPKGNTTNETDSAKPPEQTDNDSAEGVSHLNATDAKDEKSATKEPEVTTTENITEDPSAQKETTSENAPDEAEKSHDTSEL</sequence>
<dbReference type="GO" id="GO:0140662">
    <property type="term" value="F:ATP-dependent protein folding chaperone"/>
    <property type="evidence" value="ECO:0007669"/>
    <property type="project" value="InterPro"/>
</dbReference>
<dbReference type="InterPro" id="IPR043129">
    <property type="entry name" value="ATPase_NBD"/>
</dbReference>
<dbReference type="SUPFAM" id="SSF100934">
    <property type="entry name" value="Heat shock protein 70kD (HSP70), C-terminal subdomain"/>
    <property type="match status" value="1"/>
</dbReference>
<dbReference type="SUPFAM" id="SSF53067">
    <property type="entry name" value="Actin-like ATPase domain"/>
    <property type="match status" value="2"/>
</dbReference>
<accession>A0A0M3JRX0</accession>
<dbReference type="PANTHER" id="PTHR45639:SF3">
    <property type="entry name" value="HYPOXIA UP-REGULATED PROTEIN 1"/>
    <property type="match status" value="1"/>
</dbReference>